<name>A0AAI8SSL5_MYCAV</name>
<dbReference type="RefSeq" id="WP_095785505.1">
    <property type="nucleotide sequence ID" value="NZ_AP020327.1"/>
</dbReference>
<accession>A0AAI8SSL5</accession>
<evidence type="ECO:0000313" key="1">
    <source>
        <dbReference type="EMBL" id="BBN50855.1"/>
    </source>
</evidence>
<reference evidence="1 2" key="1">
    <citation type="submission" date="2019-09" db="EMBL/GenBank/DDBJ databases">
        <title>Complete genome sequence of Mycobacterium avium subsp. hominissuis strain JP-H-1.</title>
        <authorList>
            <person name="Kinoshita Y."/>
            <person name="Niwa H."/>
            <person name="Uchida-Fujii E."/>
            <person name="Nukada T."/>
        </authorList>
    </citation>
    <scope>NUCLEOTIDE SEQUENCE [LARGE SCALE GENOMIC DNA]</scope>
    <source>
        <strain evidence="1 2">JP-H-1</strain>
        <plasmid evidence="1 2">p1-JPH1</plasmid>
    </source>
</reference>
<dbReference type="Proteomes" id="UP000327362">
    <property type="component" value="Plasmid p1-JPH1"/>
</dbReference>
<dbReference type="GO" id="GO:0009306">
    <property type="term" value="P:protein secretion"/>
    <property type="evidence" value="ECO:0007669"/>
    <property type="project" value="InterPro"/>
</dbReference>
<proteinExistence type="predicted"/>
<keyword evidence="1" id="KW-0614">Plasmid</keyword>
<sequence>MQPLQVVPADVKAFGEGHSEVAGQVETASFAADAAVASMADGYGSVGAVFTAAVAQFNASLKACSRQLSNDYRVMAAASRTTADGYTTVDEANGARLATSQNRTTLV</sequence>
<evidence type="ECO:0000313" key="2">
    <source>
        <dbReference type="Proteomes" id="UP000327362"/>
    </source>
</evidence>
<dbReference type="AlphaFoldDB" id="A0AAI8SSL5"/>
<gene>
    <name evidence="1" type="ORF">JPH1_53300</name>
</gene>
<dbReference type="EMBL" id="AP020327">
    <property type="protein sequence ID" value="BBN50855.1"/>
    <property type="molecule type" value="Genomic_DNA"/>
</dbReference>
<evidence type="ECO:0008006" key="3">
    <source>
        <dbReference type="Google" id="ProtNLM"/>
    </source>
</evidence>
<geneLocation type="plasmid" evidence="1 2">
    <name>p1-JPH1</name>
</geneLocation>
<protein>
    <recommendedName>
        <fullName evidence="3">ESX-1 secretion-associated protein</fullName>
    </recommendedName>
</protein>
<dbReference type="InterPro" id="IPR022536">
    <property type="entry name" value="EspC"/>
</dbReference>
<organism evidence="1 2">
    <name type="scientific">Mycobacterium avium subsp. hominissuis</name>
    <dbReference type="NCBI Taxonomy" id="439334"/>
    <lineage>
        <taxon>Bacteria</taxon>
        <taxon>Bacillati</taxon>
        <taxon>Actinomycetota</taxon>
        <taxon>Actinomycetes</taxon>
        <taxon>Mycobacteriales</taxon>
        <taxon>Mycobacteriaceae</taxon>
        <taxon>Mycobacterium</taxon>
        <taxon>Mycobacterium avium complex (MAC)</taxon>
    </lineage>
</organism>
<dbReference type="Pfam" id="PF10824">
    <property type="entry name" value="T7SS_ESX_EspC"/>
    <property type="match status" value="1"/>
</dbReference>